<evidence type="ECO:0000313" key="6">
    <source>
        <dbReference type="Proteomes" id="UP000501705"/>
    </source>
</evidence>
<evidence type="ECO:0000313" key="5">
    <source>
        <dbReference type="EMBL" id="QIS04771.1"/>
    </source>
</evidence>
<keyword evidence="1" id="KW-0732">Signal</keyword>
<keyword evidence="3" id="KW-0812">Transmembrane</keyword>
<dbReference type="SUPFAM" id="SSF53850">
    <property type="entry name" value="Periplasmic binding protein-like II"/>
    <property type="match status" value="1"/>
</dbReference>
<dbReference type="EMBL" id="CP046171">
    <property type="protein sequence ID" value="QIS04771.1"/>
    <property type="molecule type" value="Genomic_DNA"/>
</dbReference>
<proteinExistence type="predicted"/>
<dbReference type="Proteomes" id="UP000501705">
    <property type="component" value="Chromosome"/>
</dbReference>
<dbReference type="InterPro" id="IPR001638">
    <property type="entry name" value="Solute-binding_3/MltF_N"/>
</dbReference>
<name>A0A6G9XUX6_NOCBR</name>
<reference evidence="5 6" key="1">
    <citation type="journal article" date="2019" name="ACS Chem. Biol.">
        <title>Identification and Mobilization of a Cryptic Antibiotic Biosynthesis Gene Locus from a Human-Pathogenic Nocardia Isolate.</title>
        <authorList>
            <person name="Herisse M."/>
            <person name="Ishida K."/>
            <person name="Porter J.L."/>
            <person name="Howden B."/>
            <person name="Hertweck C."/>
            <person name="Stinear T.P."/>
            <person name="Pidot S.J."/>
        </authorList>
    </citation>
    <scope>NUCLEOTIDE SEQUENCE [LARGE SCALE GENOMIC DNA]</scope>
    <source>
        <strain evidence="5 6">AUSMDU00024985</strain>
    </source>
</reference>
<dbReference type="Pfam" id="PF00497">
    <property type="entry name" value="SBP_bac_3"/>
    <property type="match status" value="1"/>
</dbReference>
<protein>
    <submittedName>
        <fullName evidence="5">Transporter substrate-binding domain-containing protein</fullName>
    </submittedName>
</protein>
<dbReference type="SMART" id="SM00062">
    <property type="entry name" value="PBPb"/>
    <property type="match status" value="1"/>
</dbReference>
<feature type="transmembrane region" description="Helical" evidence="3">
    <location>
        <begin position="50"/>
        <end position="72"/>
    </location>
</feature>
<accession>A0A6G9XUX6</accession>
<organism evidence="5 6">
    <name type="scientific">Nocardia brasiliensis</name>
    <dbReference type="NCBI Taxonomy" id="37326"/>
    <lineage>
        <taxon>Bacteria</taxon>
        <taxon>Bacillati</taxon>
        <taxon>Actinomycetota</taxon>
        <taxon>Actinomycetes</taxon>
        <taxon>Mycobacteriales</taxon>
        <taxon>Nocardiaceae</taxon>
        <taxon>Nocardia</taxon>
    </lineage>
</organism>
<keyword evidence="3" id="KW-0472">Membrane</keyword>
<dbReference type="Gene3D" id="3.40.190.10">
    <property type="entry name" value="Periplasmic binding protein-like II"/>
    <property type="match status" value="2"/>
</dbReference>
<feature type="domain" description="Solute-binding protein family 3/N-terminal" evidence="4">
    <location>
        <begin position="76"/>
        <end position="298"/>
    </location>
</feature>
<gene>
    <name evidence="5" type="ORF">F5X71_22725</name>
</gene>
<dbReference type="PANTHER" id="PTHR35936:SF19">
    <property type="entry name" value="AMINO-ACID-BINDING PROTEIN YXEM-RELATED"/>
    <property type="match status" value="1"/>
</dbReference>
<evidence type="ECO:0000259" key="4">
    <source>
        <dbReference type="SMART" id="SM00062"/>
    </source>
</evidence>
<sequence>MGARADLDRHPATQPLGADGGLGGPADPIPQGAQREMSRMRSRARALGRWVARAGAVLTVGLLVAPAVPALAQPPELRVCTPGDYPPYATAEGGYRGVDIDLARGFADLLGRPIAFVPLTWASLKTDFAALHCDIAVGGISDAPARRAFADFSITYGTDGKTPITRRGNETEYATIEQINRPGVRVIANRGGTNEEFARRNFPQAQLTLWPENLTIFDEVEQGRADVFVTDAVEGRYRVRQHPGLRVLHPDRPFDSFGKIMLVRKDDPGLAISLNAWLASQIATGATDRLFAQWIGPDATA</sequence>
<evidence type="ECO:0000256" key="2">
    <source>
        <dbReference type="SAM" id="MobiDB-lite"/>
    </source>
</evidence>
<dbReference type="PANTHER" id="PTHR35936">
    <property type="entry name" value="MEMBRANE-BOUND LYTIC MUREIN TRANSGLYCOSYLASE F"/>
    <property type="match status" value="1"/>
</dbReference>
<dbReference type="AlphaFoldDB" id="A0A6G9XUX6"/>
<feature type="compositionally biased region" description="Basic and acidic residues" evidence="2">
    <location>
        <begin position="1"/>
        <end position="11"/>
    </location>
</feature>
<feature type="region of interest" description="Disordered" evidence="2">
    <location>
        <begin position="1"/>
        <end position="32"/>
    </location>
</feature>
<evidence type="ECO:0000256" key="3">
    <source>
        <dbReference type="SAM" id="Phobius"/>
    </source>
</evidence>
<keyword evidence="3" id="KW-1133">Transmembrane helix</keyword>
<evidence type="ECO:0000256" key="1">
    <source>
        <dbReference type="ARBA" id="ARBA00022729"/>
    </source>
</evidence>